<dbReference type="InterPro" id="IPR008814">
    <property type="entry name" value="Swp1"/>
</dbReference>
<dbReference type="GO" id="GO:0006487">
    <property type="term" value="P:protein N-linked glycosylation"/>
    <property type="evidence" value="ECO:0000318"/>
    <property type="project" value="GO_Central"/>
</dbReference>
<proteinExistence type="inferred from homology"/>
<evidence type="ECO:0000256" key="6">
    <source>
        <dbReference type="ARBA" id="ARBA00022729"/>
    </source>
</evidence>
<feature type="compositionally biased region" description="Pro residues" evidence="11">
    <location>
        <begin position="50"/>
        <end position="62"/>
    </location>
</feature>
<reference evidence="16" key="3">
    <citation type="submission" date="2022-01" db="UniProtKB">
        <authorList>
            <consortium name="EnsemblPlants"/>
        </authorList>
    </citation>
    <scope>IDENTIFICATION</scope>
    <source>
        <strain evidence="16">subsp. vulgare</strain>
    </source>
</reference>
<feature type="domain" description="Ribophorin II second" evidence="14">
    <location>
        <begin position="377"/>
        <end position="481"/>
    </location>
</feature>
<keyword evidence="9 10" id="KW-0472">Membrane</keyword>
<dbReference type="InterPro" id="IPR055373">
    <property type="entry name" value="Ribophorin_II_N"/>
</dbReference>
<comment type="subcellular location">
    <subcellularLocation>
        <location evidence="2 10">Endoplasmic reticulum membrane</location>
        <topology evidence="2 10">Multi-pass membrane protein</topology>
    </subcellularLocation>
</comment>
<evidence type="ECO:0000256" key="3">
    <source>
        <dbReference type="ARBA" id="ARBA00004922"/>
    </source>
</evidence>
<comment type="subunit">
    <text evidence="10">Component of the oligosaccharyltransferase (OST) complex.</text>
</comment>
<dbReference type="Gramene" id="HORVU.MOREX.r3.3HG0308820.1">
    <property type="protein sequence ID" value="HORVU.MOREX.r3.3HG0308820.1"/>
    <property type="gene ID" value="HORVU.MOREX.r3.3HG0308820"/>
</dbReference>
<dbReference type="AlphaFoldDB" id="A0A8I7BAU1"/>
<gene>
    <name evidence="16" type="primary">LOC123445169</name>
</gene>
<dbReference type="Proteomes" id="UP000011116">
    <property type="component" value="Chromosome 3H"/>
</dbReference>
<feature type="transmembrane region" description="Helical" evidence="10">
    <location>
        <begin position="726"/>
        <end position="743"/>
    </location>
</feature>
<evidence type="ECO:0000259" key="13">
    <source>
        <dbReference type="Pfam" id="PF23860"/>
    </source>
</evidence>
<keyword evidence="7 10" id="KW-0256">Endoplasmic reticulum</keyword>
<evidence type="ECO:0000256" key="4">
    <source>
        <dbReference type="ARBA" id="ARBA00009038"/>
    </source>
</evidence>
<evidence type="ECO:0000256" key="8">
    <source>
        <dbReference type="ARBA" id="ARBA00022989"/>
    </source>
</evidence>
<keyword evidence="5 10" id="KW-0812">Transmembrane</keyword>
<dbReference type="Pfam" id="PF23860">
    <property type="entry name" value="Ribophorin_II_3rd"/>
    <property type="match status" value="1"/>
</dbReference>
<evidence type="ECO:0000313" key="17">
    <source>
        <dbReference type="Proteomes" id="UP000011116"/>
    </source>
</evidence>
<accession>A0A8I7BAU1</accession>
<evidence type="ECO:0000259" key="14">
    <source>
        <dbReference type="Pfam" id="PF23861"/>
    </source>
</evidence>
<evidence type="ECO:0000256" key="9">
    <source>
        <dbReference type="ARBA" id="ARBA00023136"/>
    </source>
</evidence>
<dbReference type="Pfam" id="PF05817">
    <property type="entry name" value="Ribophorin_II"/>
    <property type="match status" value="1"/>
</dbReference>
<feature type="transmembrane region" description="Helical" evidence="10">
    <location>
        <begin position="660"/>
        <end position="682"/>
    </location>
</feature>
<dbReference type="InterPro" id="IPR055374">
    <property type="entry name" value="Ribophorin_II_3rd"/>
</dbReference>
<keyword evidence="17" id="KW-1185">Reference proteome</keyword>
<dbReference type="UniPathway" id="UPA00378"/>
<feature type="compositionally biased region" description="Basic and acidic residues" evidence="11">
    <location>
        <begin position="14"/>
        <end position="26"/>
    </location>
</feature>
<name>A0A8I7BAU1_HORVV</name>
<feature type="domain" description="Ribophorin II C-terminal" evidence="15">
    <location>
        <begin position="647"/>
        <end position="747"/>
    </location>
</feature>
<dbReference type="Gramene" id="HORVU.MOREX.r2.3HG0257800.1">
    <property type="protein sequence ID" value="HORVU.MOREX.r2.3HG0257800.1"/>
    <property type="gene ID" value="HORVU.MOREX.r2.3HG0257800"/>
</dbReference>
<evidence type="ECO:0000256" key="7">
    <source>
        <dbReference type="ARBA" id="ARBA00022824"/>
    </source>
</evidence>
<comment type="similarity">
    <text evidence="4 10">Belongs to the SWP1 family.</text>
</comment>
<keyword evidence="6" id="KW-0732">Signal</keyword>
<reference evidence="16" key="2">
    <citation type="submission" date="2020-10" db="EMBL/GenBank/DDBJ databases">
        <authorList>
            <person name="Scholz U."/>
            <person name="Mascher M."/>
            <person name="Fiebig A."/>
        </authorList>
    </citation>
    <scope>NUCLEOTIDE SEQUENCE [LARGE SCALE GENOMIC DNA]</scope>
    <source>
        <strain evidence="16">cv. Morex</strain>
    </source>
</reference>
<comment type="pathway">
    <text evidence="3 10">Protein modification; protein glycosylation.</text>
</comment>
<evidence type="ECO:0000256" key="11">
    <source>
        <dbReference type="SAM" id="MobiDB-lite"/>
    </source>
</evidence>
<dbReference type="GO" id="GO:0009409">
    <property type="term" value="P:response to cold"/>
    <property type="evidence" value="ECO:0007669"/>
    <property type="project" value="EnsemblPlants"/>
</dbReference>
<keyword evidence="8 10" id="KW-1133">Transmembrane helix</keyword>
<dbReference type="GO" id="GO:0008250">
    <property type="term" value="C:oligosaccharyltransferase complex"/>
    <property type="evidence" value="ECO:0000318"/>
    <property type="project" value="GO_Central"/>
</dbReference>
<organism evidence="16 17">
    <name type="scientific">Hordeum vulgare subsp. vulgare</name>
    <name type="common">Domesticated barley</name>
    <dbReference type="NCBI Taxonomy" id="112509"/>
    <lineage>
        <taxon>Eukaryota</taxon>
        <taxon>Viridiplantae</taxon>
        <taxon>Streptophyta</taxon>
        <taxon>Embryophyta</taxon>
        <taxon>Tracheophyta</taxon>
        <taxon>Spermatophyta</taxon>
        <taxon>Magnoliopsida</taxon>
        <taxon>Liliopsida</taxon>
        <taxon>Poales</taxon>
        <taxon>Poaceae</taxon>
        <taxon>BOP clade</taxon>
        <taxon>Pooideae</taxon>
        <taxon>Triticodae</taxon>
        <taxon>Triticeae</taxon>
        <taxon>Hordeinae</taxon>
        <taxon>Hordeum</taxon>
    </lineage>
</organism>
<evidence type="ECO:0000256" key="10">
    <source>
        <dbReference type="RuleBase" id="RU366029"/>
    </source>
</evidence>
<dbReference type="EnsemblPlants" id="HORVU.MOREX.r3.3HG0308820.1">
    <property type="protein sequence ID" value="HORVU.MOREX.r3.3HG0308820.1"/>
    <property type="gene ID" value="HORVU.MOREX.r3.3HG0308820"/>
</dbReference>
<feature type="domain" description="Ribophorin II N-terminal" evidence="12">
    <location>
        <begin position="97"/>
        <end position="369"/>
    </location>
</feature>
<evidence type="ECO:0000313" key="16">
    <source>
        <dbReference type="EnsemblPlants" id="HORVU.MOREX.r3.3HG0308820.1"/>
    </source>
</evidence>
<sequence length="755" mass="81836">MNQTGHYTNLKAVHYPEPRRRGERPPGEIFLVVPFPQPSSRSGHSHPLLNPSPPPSPLRPAPPATPAMAWRLPPLAVLLLLVAAAVSPLSSAVRPVSDAHRSVAAELFAASPDDLETTYEAVRTFKILGVQRDKGLDGKACKLAAHTLSSSSSPAKDLFHAVKIAGVLGCGVDAGVYDDVASRLKAVIKDTNSLLEFYYSVGGLLSLKEQGHSVVLSDADSTFHAIKALSQSDGRWRYDTNSAESSTFAAGIALEALAGVVSLSDAEVDPSMIGVVKNDIVKLFGTIKSYDDGTFYFDEKYVDGSEYKGPITTSASVVRGVTSFANVVSGKLNIPGEKILGLAKFFLGIGLPGSAKDCFNQIESLSLLENNRIFVPLILSLPSKVLSLTSKDQLKVEVTTVFGSAAPPLRVNLVQVLGSDSKVITTDSKELQFDLDNNVHYLDITPLKIDVGKYSLVFEITLQDSEHETVYTTGGRNTEAVVVTGLIKVDKAEIGISENDAGSAESVEKLDLLKDTKVSLSANHLQKLRLSFQLSTPLGRTFKPHQVFLKLKHESKVEHLFVVPGSARQFKIVLDFLGLVEKFYYLSGTYDLELSVGDASMENSFLRALGQLDLDLPEAPEKAPRPPAQAVDPLAKFRPQKEIEHIFRVPEKRPPQEVSLAFTGLTLLPFIGFLIGLMRLGVNLKNFPSLPGPAAFASLFHAGIGAVLLLYVLFWVKLDLFTTLKYLSFLVVFLVFVGHRTLSHLSNTAAKQKTA</sequence>
<comment type="function">
    <text evidence="1 10">Subunit of the oligosaccharyl transferase (OST) complex that catalyzes the initial transfer of a defined glycan (Glc(3)Man(9)GlcNAc(2) in eukaryotes) from the lipid carrier dolichol-pyrophosphate to an asparagine residue within an Asn-X-Ser/Thr consensus motif in nascent polypeptide chains, the first step in protein N-glycosylation. N-glycosylation occurs cotranslationally and the complex associates with the Sec61 complex at the channel-forming translocon complex that mediates protein translocation across the endoplasmic reticulum (ER). All subunits are required for a maximal enzyme activity.</text>
</comment>
<dbReference type="InterPro" id="IPR056790">
    <property type="entry name" value="Ribophorin_II_C"/>
</dbReference>
<feature type="region of interest" description="Disordered" evidence="11">
    <location>
        <begin position="1"/>
        <end position="62"/>
    </location>
</feature>
<evidence type="ECO:0000256" key="5">
    <source>
        <dbReference type="ARBA" id="ARBA00022692"/>
    </source>
</evidence>
<evidence type="ECO:0000256" key="1">
    <source>
        <dbReference type="ARBA" id="ARBA00002791"/>
    </source>
</evidence>
<dbReference type="Pfam" id="PF23861">
    <property type="entry name" value="Ribophorin_II_2nd"/>
    <property type="match status" value="1"/>
</dbReference>
<reference evidence="17" key="1">
    <citation type="journal article" date="2012" name="Nature">
        <title>A physical, genetic and functional sequence assembly of the barley genome.</title>
        <authorList>
            <consortium name="The International Barley Genome Sequencing Consortium"/>
            <person name="Mayer K.F."/>
            <person name="Waugh R."/>
            <person name="Brown J.W."/>
            <person name="Schulman A."/>
            <person name="Langridge P."/>
            <person name="Platzer M."/>
            <person name="Fincher G.B."/>
            <person name="Muehlbauer G.J."/>
            <person name="Sato K."/>
            <person name="Close T.J."/>
            <person name="Wise R.P."/>
            <person name="Stein N."/>
        </authorList>
    </citation>
    <scope>NUCLEOTIDE SEQUENCE [LARGE SCALE GENOMIC DNA]</scope>
    <source>
        <strain evidence="17">cv. Morex</strain>
    </source>
</reference>
<dbReference type="Pfam" id="PF25147">
    <property type="entry name" value="Ribophorin_II_C"/>
    <property type="match status" value="1"/>
</dbReference>
<evidence type="ECO:0000259" key="15">
    <source>
        <dbReference type="Pfam" id="PF25147"/>
    </source>
</evidence>
<dbReference type="InterPro" id="IPR055375">
    <property type="entry name" value="Ribophorin_II_2nd"/>
</dbReference>
<feature type="domain" description="Ribophorin II third" evidence="13">
    <location>
        <begin position="491"/>
        <end position="614"/>
    </location>
</feature>
<dbReference type="SMR" id="A0A8I7BAU1"/>
<protein>
    <recommendedName>
        <fullName evidence="10">Dolichyl-diphosphooligosaccharide--protein glycosyltransferase subunit 2</fullName>
    </recommendedName>
    <alternativeName>
        <fullName evidence="10">Ribophorin-2</fullName>
    </alternativeName>
</protein>
<dbReference type="PANTHER" id="PTHR12640">
    <property type="entry name" value="RIBOPHORIN II"/>
    <property type="match status" value="1"/>
</dbReference>
<feature type="transmembrane region" description="Helical" evidence="10">
    <location>
        <begin position="694"/>
        <end position="714"/>
    </location>
</feature>
<evidence type="ECO:0000259" key="12">
    <source>
        <dbReference type="Pfam" id="PF05817"/>
    </source>
</evidence>
<dbReference type="PANTHER" id="PTHR12640:SF0">
    <property type="entry name" value="DOLICHYL-DIPHOSPHOOLIGOSACCHARIDE--PROTEIN GLYCOSYLTRANSFERASE SUBUNIT 2"/>
    <property type="match status" value="1"/>
</dbReference>
<evidence type="ECO:0000256" key="2">
    <source>
        <dbReference type="ARBA" id="ARBA00004477"/>
    </source>
</evidence>